<dbReference type="EMBL" id="QTSX02005698">
    <property type="protein sequence ID" value="KAJ9059058.1"/>
    <property type="molecule type" value="Genomic_DNA"/>
</dbReference>
<gene>
    <name evidence="1" type="ORF">DSO57_1006535</name>
</gene>
<organism evidence="1 2">
    <name type="scientific">Entomophthora muscae</name>
    <dbReference type="NCBI Taxonomy" id="34485"/>
    <lineage>
        <taxon>Eukaryota</taxon>
        <taxon>Fungi</taxon>
        <taxon>Fungi incertae sedis</taxon>
        <taxon>Zoopagomycota</taxon>
        <taxon>Entomophthoromycotina</taxon>
        <taxon>Entomophthoromycetes</taxon>
        <taxon>Entomophthorales</taxon>
        <taxon>Entomophthoraceae</taxon>
        <taxon>Entomophthora</taxon>
    </lineage>
</organism>
<accession>A0ACC2S9J6</accession>
<evidence type="ECO:0000313" key="1">
    <source>
        <dbReference type="EMBL" id="KAJ9059058.1"/>
    </source>
</evidence>
<name>A0ACC2S9J6_9FUNG</name>
<keyword evidence="2" id="KW-1185">Reference proteome</keyword>
<evidence type="ECO:0000313" key="2">
    <source>
        <dbReference type="Proteomes" id="UP001165960"/>
    </source>
</evidence>
<reference evidence="1" key="1">
    <citation type="submission" date="2022-04" db="EMBL/GenBank/DDBJ databases">
        <title>Genome of the entomopathogenic fungus Entomophthora muscae.</title>
        <authorList>
            <person name="Elya C."/>
            <person name="Lovett B.R."/>
            <person name="Lee E."/>
            <person name="Macias A.M."/>
            <person name="Hajek A.E."/>
            <person name="De Bivort B.L."/>
            <person name="Kasson M.T."/>
            <person name="De Fine Licht H.H."/>
            <person name="Stajich J.E."/>
        </authorList>
    </citation>
    <scope>NUCLEOTIDE SEQUENCE</scope>
    <source>
        <strain evidence="1">Berkeley</strain>
    </source>
</reference>
<protein>
    <submittedName>
        <fullName evidence="1">Uncharacterized protein</fullName>
    </submittedName>
</protein>
<dbReference type="Proteomes" id="UP001165960">
    <property type="component" value="Unassembled WGS sequence"/>
</dbReference>
<comment type="caution">
    <text evidence="1">The sequence shown here is derived from an EMBL/GenBank/DDBJ whole genome shotgun (WGS) entry which is preliminary data.</text>
</comment>
<sequence>MVHLPSKHSWGWLIQLLLAYPAQGNLSIFQDVAEDPKFVVNFTDFFIGETSLSFYMDPSKALPGIDPEAINGTSCRRIILRGEEGSKFLCNVVSPKARQRLHKIIA</sequence>
<proteinExistence type="predicted"/>